<keyword evidence="2" id="KW-1185">Reference proteome</keyword>
<sequence length="145" mass="15702">MRDEIASLKEELYMKVGELSSLKEASSRSAAANMETVRKLKMQLASEREEARKTMAALGSQLAFREADYQLVASELAQAKEAVASQAVASATDASNTAAVGILTLMNAVIIGGILYGFDYHLAIDDFPCQPPDWSPSKFDDLSNH</sequence>
<organism evidence="1 2">
    <name type="scientific">Dibothriocephalus latus</name>
    <name type="common">Fish tapeworm</name>
    <name type="synonym">Diphyllobothrium latum</name>
    <dbReference type="NCBI Taxonomy" id="60516"/>
    <lineage>
        <taxon>Eukaryota</taxon>
        <taxon>Metazoa</taxon>
        <taxon>Spiralia</taxon>
        <taxon>Lophotrochozoa</taxon>
        <taxon>Platyhelminthes</taxon>
        <taxon>Cestoda</taxon>
        <taxon>Eucestoda</taxon>
        <taxon>Diphyllobothriidea</taxon>
        <taxon>Diphyllobothriidae</taxon>
        <taxon>Dibothriocephalus</taxon>
    </lineage>
</organism>
<dbReference type="AlphaFoldDB" id="A0A3P6PGG1"/>
<evidence type="ECO:0000313" key="1">
    <source>
        <dbReference type="EMBL" id="VDK32067.1"/>
    </source>
</evidence>
<gene>
    <name evidence="1" type="ORF">DILT_LOCUS392</name>
</gene>
<accession>A0A3P6PGG1</accession>
<proteinExistence type="predicted"/>
<protein>
    <submittedName>
        <fullName evidence="1">Uncharacterized protein</fullName>
    </submittedName>
</protein>
<reference evidence="1 2" key="1">
    <citation type="submission" date="2018-11" db="EMBL/GenBank/DDBJ databases">
        <authorList>
            <consortium name="Pathogen Informatics"/>
        </authorList>
    </citation>
    <scope>NUCLEOTIDE SEQUENCE [LARGE SCALE GENOMIC DNA]</scope>
</reference>
<dbReference type="EMBL" id="UYRU01001607">
    <property type="protein sequence ID" value="VDK32067.1"/>
    <property type="molecule type" value="Genomic_DNA"/>
</dbReference>
<evidence type="ECO:0000313" key="2">
    <source>
        <dbReference type="Proteomes" id="UP000281553"/>
    </source>
</evidence>
<dbReference type="Proteomes" id="UP000281553">
    <property type="component" value="Unassembled WGS sequence"/>
</dbReference>
<dbReference type="OrthoDB" id="6255275at2759"/>
<name>A0A3P6PGG1_DIBLA</name>